<feature type="region of interest" description="Disordered" evidence="5">
    <location>
        <begin position="67"/>
        <end position="119"/>
    </location>
</feature>
<dbReference type="PROSITE" id="PS50112">
    <property type="entry name" value="PAS"/>
    <property type="match status" value="1"/>
</dbReference>
<dbReference type="InterPro" id="IPR051140">
    <property type="entry name" value="GATA_TF"/>
</dbReference>
<reference evidence="8 9" key="1">
    <citation type="journal article" date="2018" name="New Phytol.">
        <title>Phylogenomics of Endogonaceae and evolution of mycorrhizas within Mucoromycota.</title>
        <authorList>
            <person name="Chang Y."/>
            <person name="Desiro A."/>
            <person name="Na H."/>
            <person name="Sandor L."/>
            <person name="Lipzen A."/>
            <person name="Clum A."/>
            <person name="Barry K."/>
            <person name="Grigoriev I.V."/>
            <person name="Martin F.M."/>
            <person name="Stajich J.E."/>
            <person name="Smith M.E."/>
            <person name="Bonito G."/>
            <person name="Spatafora J.W."/>
        </authorList>
    </citation>
    <scope>NUCLEOTIDE SEQUENCE [LARGE SCALE GENOMIC DNA]</scope>
    <source>
        <strain evidence="8 9">AD002</strain>
    </source>
</reference>
<dbReference type="InterPro" id="IPR013088">
    <property type="entry name" value="Znf_NHR/GATA"/>
</dbReference>
<evidence type="ECO:0000313" key="9">
    <source>
        <dbReference type="Proteomes" id="UP000274822"/>
    </source>
</evidence>
<feature type="domain" description="PAS" evidence="6">
    <location>
        <begin position="124"/>
        <end position="194"/>
    </location>
</feature>
<comment type="caution">
    <text evidence="8">The sequence shown here is derived from an EMBL/GenBank/DDBJ whole genome shotgun (WGS) entry which is preliminary data.</text>
</comment>
<dbReference type="GO" id="GO:0008270">
    <property type="term" value="F:zinc ion binding"/>
    <property type="evidence" value="ECO:0007669"/>
    <property type="project" value="UniProtKB-KW"/>
</dbReference>
<dbReference type="SUPFAM" id="SSF55785">
    <property type="entry name" value="PYP-like sensor domain (PAS domain)"/>
    <property type="match status" value="1"/>
</dbReference>
<feature type="region of interest" description="Disordered" evidence="5">
    <location>
        <begin position="1"/>
        <end position="49"/>
    </location>
</feature>
<dbReference type="Proteomes" id="UP000274822">
    <property type="component" value="Unassembled WGS sequence"/>
</dbReference>
<feature type="compositionally biased region" description="Pro residues" evidence="5">
    <location>
        <begin position="17"/>
        <end position="28"/>
    </location>
</feature>
<evidence type="ECO:0000256" key="5">
    <source>
        <dbReference type="SAM" id="MobiDB-lite"/>
    </source>
</evidence>
<sequence length="558" mass="59458">MRRSSVYSTILLDSSPLPHPPLPALTPPPKKKISTTAAMDGPGYTSSSSGYSNLTLDTTGFMDTADQLGSASSSSGSLSTHLYKKERDGSGIQAPNVMPGSSSNRSLMSSNSTTGSNLTDFTKRKNWSQRIIEELKDFLHVLSPAGKIMYCSPSSLELVGYAPEELVGRIITEFIHVDDIDMFIREFNMSIHTRKEFKLYYRFRKKDDKFIIFEVTGHPYFGDGSSVSAIPKCFFGMAQPYPTKATGMLDSFLELKMENELLRRKLRTMRAQQQQERAEKASAQAAAQHASSAGGVSGQEQVQLGQSVLPIGEIGDDGDEEDLGMEGIPSGGVLDEHDNETELVDVNTNVAIQQSLAVYAAGVRSSTNLQDSVEILTGLRFQDGERSQGISRGLPSASLMNDSIMDMDEQTSIMLGSGGVGIGGVGIGSVGIGVGVGMGLPTVGDLPSALKPVPSRSQDTVTVVGPSNVLGSGQGASSGGGGGEEKAKPRKKQKKPKMEDDEYVCTDCGTTESPEWRKGPMGPKTLCNACGLRWAKKNKKGGPAGNGGMVEVEGIDQD</sequence>
<dbReference type="CDD" id="cd00202">
    <property type="entry name" value="ZnF_GATA"/>
    <property type="match status" value="1"/>
</dbReference>
<dbReference type="Gene3D" id="3.30.50.10">
    <property type="entry name" value="Erythroid Transcription Factor GATA-1, subunit A"/>
    <property type="match status" value="1"/>
</dbReference>
<dbReference type="PROSITE" id="PS00344">
    <property type="entry name" value="GATA_ZN_FINGER_1"/>
    <property type="match status" value="1"/>
</dbReference>
<feature type="compositionally biased region" description="Gly residues" evidence="5">
    <location>
        <begin position="472"/>
        <end position="482"/>
    </location>
</feature>
<organism evidence="8 9">
    <name type="scientific">Jimgerdemannia flammicorona</name>
    <dbReference type="NCBI Taxonomy" id="994334"/>
    <lineage>
        <taxon>Eukaryota</taxon>
        <taxon>Fungi</taxon>
        <taxon>Fungi incertae sedis</taxon>
        <taxon>Mucoromycota</taxon>
        <taxon>Mucoromycotina</taxon>
        <taxon>Endogonomycetes</taxon>
        <taxon>Endogonales</taxon>
        <taxon>Endogonaceae</taxon>
        <taxon>Jimgerdemannia</taxon>
    </lineage>
</organism>
<dbReference type="InterPro" id="IPR013655">
    <property type="entry name" value="PAS_fold_3"/>
</dbReference>
<dbReference type="PANTHER" id="PTHR45658">
    <property type="entry name" value="GATA TRANSCRIPTION FACTOR"/>
    <property type="match status" value="1"/>
</dbReference>
<dbReference type="InterPro" id="IPR000014">
    <property type="entry name" value="PAS"/>
</dbReference>
<feature type="region of interest" description="Disordered" evidence="5">
    <location>
        <begin position="450"/>
        <end position="522"/>
    </location>
</feature>
<evidence type="ECO:0000256" key="3">
    <source>
        <dbReference type="ARBA" id="ARBA00022833"/>
    </source>
</evidence>
<dbReference type="CDD" id="cd00130">
    <property type="entry name" value="PAS"/>
    <property type="match status" value="1"/>
</dbReference>
<feature type="compositionally biased region" description="Low complexity" evidence="5">
    <location>
        <begin position="68"/>
        <end position="79"/>
    </location>
</feature>
<dbReference type="PANTHER" id="PTHR45658:SF18">
    <property type="entry name" value="PROTEIN GAT2"/>
    <property type="match status" value="1"/>
</dbReference>
<evidence type="ECO:0000313" key="8">
    <source>
        <dbReference type="EMBL" id="RUS26858.1"/>
    </source>
</evidence>
<keyword evidence="9" id="KW-1185">Reference proteome</keyword>
<dbReference type="SMART" id="SM00401">
    <property type="entry name" value="ZnF_GATA"/>
    <property type="match status" value="1"/>
</dbReference>
<dbReference type="Gene3D" id="3.30.450.20">
    <property type="entry name" value="PAS domain"/>
    <property type="match status" value="1"/>
</dbReference>
<evidence type="ECO:0000259" key="6">
    <source>
        <dbReference type="PROSITE" id="PS50112"/>
    </source>
</evidence>
<dbReference type="Pfam" id="PF08447">
    <property type="entry name" value="PAS_3"/>
    <property type="match status" value="1"/>
</dbReference>
<dbReference type="NCBIfam" id="TIGR00229">
    <property type="entry name" value="sensory_box"/>
    <property type="match status" value="1"/>
</dbReference>
<evidence type="ECO:0000256" key="2">
    <source>
        <dbReference type="ARBA" id="ARBA00022771"/>
    </source>
</evidence>
<dbReference type="InterPro" id="IPR035965">
    <property type="entry name" value="PAS-like_dom_sf"/>
</dbReference>
<name>A0A433QAM7_9FUNG</name>
<dbReference type="EMBL" id="RBNJ01009517">
    <property type="protein sequence ID" value="RUS26858.1"/>
    <property type="molecule type" value="Genomic_DNA"/>
</dbReference>
<evidence type="ECO:0000259" key="7">
    <source>
        <dbReference type="PROSITE" id="PS50114"/>
    </source>
</evidence>
<dbReference type="AlphaFoldDB" id="A0A433QAM7"/>
<evidence type="ECO:0000256" key="1">
    <source>
        <dbReference type="ARBA" id="ARBA00022723"/>
    </source>
</evidence>
<dbReference type="Pfam" id="PF00320">
    <property type="entry name" value="GATA"/>
    <property type="match status" value="1"/>
</dbReference>
<feature type="compositionally biased region" description="Low complexity" evidence="5">
    <location>
        <begin position="101"/>
        <end position="112"/>
    </location>
</feature>
<dbReference type="SMART" id="SM00091">
    <property type="entry name" value="PAS"/>
    <property type="match status" value="1"/>
</dbReference>
<feature type="region of interest" description="Disordered" evidence="5">
    <location>
        <begin position="537"/>
        <end position="558"/>
    </location>
</feature>
<protein>
    <submittedName>
        <fullName evidence="8">Uncharacterized protein</fullName>
    </submittedName>
</protein>
<dbReference type="PROSITE" id="PS50114">
    <property type="entry name" value="GATA_ZN_FINGER_2"/>
    <property type="match status" value="1"/>
</dbReference>
<feature type="domain" description="GATA-type" evidence="7">
    <location>
        <begin position="499"/>
        <end position="532"/>
    </location>
</feature>
<dbReference type="InterPro" id="IPR000679">
    <property type="entry name" value="Znf_GATA"/>
</dbReference>
<evidence type="ECO:0000256" key="4">
    <source>
        <dbReference type="PROSITE-ProRule" id="PRU00094"/>
    </source>
</evidence>
<keyword evidence="2 4" id="KW-0863">Zinc-finger</keyword>
<feature type="compositionally biased region" description="Low complexity" evidence="5">
    <location>
        <begin position="270"/>
        <end position="293"/>
    </location>
</feature>
<dbReference type="SUPFAM" id="SSF57716">
    <property type="entry name" value="Glucocorticoid receptor-like (DNA-binding domain)"/>
    <property type="match status" value="1"/>
</dbReference>
<proteinExistence type="predicted"/>
<accession>A0A433QAM7</accession>
<gene>
    <name evidence="8" type="ORF">BC938DRAFT_484028</name>
</gene>
<dbReference type="GO" id="GO:0006355">
    <property type="term" value="P:regulation of DNA-templated transcription"/>
    <property type="evidence" value="ECO:0007669"/>
    <property type="project" value="InterPro"/>
</dbReference>
<keyword evidence="3" id="KW-0862">Zinc</keyword>
<dbReference type="GO" id="GO:0043565">
    <property type="term" value="F:sequence-specific DNA binding"/>
    <property type="evidence" value="ECO:0007669"/>
    <property type="project" value="InterPro"/>
</dbReference>
<feature type="region of interest" description="Disordered" evidence="5">
    <location>
        <begin position="268"/>
        <end position="300"/>
    </location>
</feature>
<keyword evidence="1" id="KW-0479">Metal-binding</keyword>